<feature type="region of interest" description="Disordered" evidence="1">
    <location>
        <begin position="1"/>
        <end position="46"/>
    </location>
</feature>
<name>A0AAV7V5I1_PLEWA</name>
<protein>
    <submittedName>
        <fullName evidence="2">Uncharacterized protein</fullName>
    </submittedName>
</protein>
<proteinExistence type="predicted"/>
<evidence type="ECO:0000313" key="2">
    <source>
        <dbReference type="EMBL" id="KAJ1196729.1"/>
    </source>
</evidence>
<dbReference type="Proteomes" id="UP001066276">
    <property type="component" value="Chromosome 2_1"/>
</dbReference>
<evidence type="ECO:0000313" key="3">
    <source>
        <dbReference type="Proteomes" id="UP001066276"/>
    </source>
</evidence>
<gene>
    <name evidence="2" type="ORF">NDU88_000594</name>
</gene>
<dbReference type="AlphaFoldDB" id="A0AAV7V5I1"/>
<comment type="caution">
    <text evidence="2">The sequence shown here is derived from an EMBL/GenBank/DDBJ whole genome shotgun (WGS) entry which is preliminary data.</text>
</comment>
<evidence type="ECO:0000256" key="1">
    <source>
        <dbReference type="SAM" id="MobiDB-lite"/>
    </source>
</evidence>
<sequence length="104" mass="11685">MLQEDEASTGTPGEEGRQAGAKTPGEAEQRKCGRGNQSFRLQHGKYPLVSMNNNRQLLDLPMRLSFLRHLKSPENPDHEYTDLRAGHCLRCTGWAARLDSVVHD</sequence>
<keyword evidence="3" id="KW-1185">Reference proteome</keyword>
<organism evidence="2 3">
    <name type="scientific">Pleurodeles waltl</name>
    <name type="common">Iberian ribbed newt</name>
    <dbReference type="NCBI Taxonomy" id="8319"/>
    <lineage>
        <taxon>Eukaryota</taxon>
        <taxon>Metazoa</taxon>
        <taxon>Chordata</taxon>
        <taxon>Craniata</taxon>
        <taxon>Vertebrata</taxon>
        <taxon>Euteleostomi</taxon>
        <taxon>Amphibia</taxon>
        <taxon>Batrachia</taxon>
        <taxon>Caudata</taxon>
        <taxon>Salamandroidea</taxon>
        <taxon>Salamandridae</taxon>
        <taxon>Pleurodelinae</taxon>
        <taxon>Pleurodeles</taxon>
    </lineage>
</organism>
<reference evidence="2" key="1">
    <citation type="journal article" date="2022" name="bioRxiv">
        <title>Sequencing and chromosome-scale assembly of the giantPleurodeles waltlgenome.</title>
        <authorList>
            <person name="Brown T."/>
            <person name="Elewa A."/>
            <person name="Iarovenko S."/>
            <person name="Subramanian E."/>
            <person name="Araus A.J."/>
            <person name="Petzold A."/>
            <person name="Susuki M."/>
            <person name="Suzuki K.-i.T."/>
            <person name="Hayashi T."/>
            <person name="Toyoda A."/>
            <person name="Oliveira C."/>
            <person name="Osipova E."/>
            <person name="Leigh N.D."/>
            <person name="Simon A."/>
            <person name="Yun M.H."/>
        </authorList>
    </citation>
    <scope>NUCLEOTIDE SEQUENCE</scope>
    <source>
        <strain evidence="2">20211129_DDA</strain>
        <tissue evidence="2">Liver</tissue>
    </source>
</reference>
<accession>A0AAV7V5I1</accession>
<dbReference type="EMBL" id="JANPWB010000003">
    <property type="protein sequence ID" value="KAJ1196729.1"/>
    <property type="molecule type" value="Genomic_DNA"/>
</dbReference>